<gene>
    <name evidence="1" type="ORF">R2E43_10015</name>
</gene>
<organism evidence="1 2">
    <name type="scientific">Streptomyces violaceoruber</name>
    <dbReference type="NCBI Taxonomy" id="1935"/>
    <lineage>
        <taxon>Bacteria</taxon>
        <taxon>Bacillati</taxon>
        <taxon>Actinomycetota</taxon>
        <taxon>Actinomycetes</taxon>
        <taxon>Kitasatosporales</taxon>
        <taxon>Streptomycetaceae</taxon>
        <taxon>Streptomyces</taxon>
        <taxon>Streptomyces violaceoruber group</taxon>
    </lineage>
</organism>
<evidence type="ECO:0000313" key="1">
    <source>
        <dbReference type="EMBL" id="WOY97768.1"/>
    </source>
</evidence>
<name>A0ACD4WIP7_STRVN</name>
<proteinExistence type="predicted"/>
<dbReference type="Proteomes" id="UP001303608">
    <property type="component" value="Chromosome"/>
</dbReference>
<reference evidence="1" key="1">
    <citation type="submission" date="2023-10" db="EMBL/GenBank/DDBJ databases">
        <title>The genome sequence of Streptomyces violaceoruber CGMCC 4.1801.</title>
        <authorList>
            <person name="Mo P."/>
        </authorList>
    </citation>
    <scope>NUCLEOTIDE SEQUENCE</scope>
    <source>
        <strain evidence="1">CGMCC 4.1801</strain>
    </source>
</reference>
<sequence>MTKLTVRRPLIVVVAAAVVAVGAGLAVWATAFRSDAKELRASETCNEGVFSANVEPLERLVSPDSSFTSEWSREVSDSSLLLTCSNSTSHASVKMTAELKDGSVKDWRTQLGGADTADGTRFDVGTEAFVWDKQAAVYVVCKPHSAGSSHTAGLKDPYLSILVSASGSVERDSETRRQDLAHLASRMFFEAQLQTGCQEDFIAPSGPPRLTD</sequence>
<accession>A0ACD4WIP7</accession>
<evidence type="ECO:0000313" key="2">
    <source>
        <dbReference type="Proteomes" id="UP001303608"/>
    </source>
</evidence>
<dbReference type="EMBL" id="CP137734">
    <property type="protein sequence ID" value="WOY97768.1"/>
    <property type="molecule type" value="Genomic_DNA"/>
</dbReference>
<keyword evidence="2" id="KW-1185">Reference proteome</keyword>
<protein>
    <submittedName>
        <fullName evidence="1">Uncharacterized protein</fullName>
    </submittedName>
</protein>